<protein>
    <submittedName>
        <fullName evidence="1">Uncharacterized protein</fullName>
    </submittedName>
</protein>
<reference evidence="1 2" key="1">
    <citation type="submission" date="2023-03" db="EMBL/GenBank/DDBJ databases">
        <title>Comparative genome and transcriptome analysis combination mining strategies for increasing vitamin B12 production of Ensifer adhaerens strain.</title>
        <authorList>
            <person name="Yongheng L."/>
        </authorList>
    </citation>
    <scope>NUCLEOTIDE SEQUENCE [LARGE SCALE GENOMIC DNA]</scope>
    <source>
        <strain evidence="1 2">Casida A-T305</strain>
        <plasmid evidence="1 2">unnamedA</plasmid>
    </source>
</reference>
<dbReference type="Proteomes" id="UP001214094">
    <property type="component" value="Plasmid unnamedA"/>
</dbReference>
<proteinExistence type="predicted"/>
<evidence type="ECO:0000313" key="2">
    <source>
        <dbReference type="Proteomes" id="UP001214094"/>
    </source>
</evidence>
<keyword evidence="2" id="KW-1185">Reference proteome</keyword>
<gene>
    <name evidence="1" type="ORF">P4B07_25020</name>
</gene>
<geneLocation type="plasmid" evidence="1 2">
    <name>unnamedA</name>
</geneLocation>
<evidence type="ECO:0000313" key="1">
    <source>
        <dbReference type="EMBL" id="WFP93015.1"/>
    </source>
</evidence>
<dbReference type="RefSeq" id="WP_127890604.1">
    <property type="nucleotide sequence ID" value="NZ_CP015881.1"/>
</dbReference>
<dbReference type="GeneID" id="29521100"/>
<name>A0ABY8HN94_ENSAD</name>
<organism evidence="1 2">
    <name type="scientific">Ensifer adhaerens</name>
    <name type="common">Sinorhizobium morelense</name>
    <dbReference type="NCBI Taxonomy" id="106592"/>
    <lineage>
        <taxon>Bacteria</taxon>
        <taxon>Pseudomonadati</taxon>
        <taxon>Pseudomonadota</taxon>
        <taxon>Alphaproteobacteria</taxon>
        <taxon>Hyphomicrobiales</taxon>
        <taxon>Rhizobiaceae</taxon>
        <taxon>Sinorhizobium/Ensifer group</taxon>
        <taxon>Ensifer</taxon>
    </lineage>
</organism>
<dbReference type="EMBL" id="CP121309">
    <property type="protein sequence ID" value="WFP93015.1"/>
    <property type="molecule type" value="Genomic_DNA"/>
</dbReference>
<accession>A0ABY8HN94</accession>
<sequence length="89" mass="9265">MYSNSEYPSPCSDGGAAEIDRIPVHKGADVREDREMAAAARNEGAPNALGELNQISLPPLPQALNQATDAVHGGLGHLFSVTVTLAKAI</sequence>
<keyword evidence="1" id="KW-0614">Plasmid</keyword>